<keyword evidence="5" id="KW-1185">Reference proteome</keyword>
<dbReference type="OrthoDB" id="9799970at2"/>
<feature type="domain" description="Peptidase M15C" evidence="3">
    <location>
        <begin position="206"/>
        <end position="284"/>
    </location>
</feature>
<gene>
    <name evidence="4" type="ORF">EXE58_07350</name>
</gene>
<dbReference type="SUPFAM" id="SSF55166">
    <property type="entry name" value="Hedgehog/DD-peptidase"/>
    <property type="match status" value="1"/>
</dbReference>
<evidence type="ECO:0000256" key="2">
    <source>
        <dbReference type="SAM" id="SignalP"/>
    </source>
</evidence>
<protein>
    <submittedName>
        <fullName evidence="4">M15 family peptidase</fullName>
    </submittedName>
</protein>
<dbReference type="Proteomes" id="UP000294853">
    <property type="component" value="Chromosome"/>
</dbReference>
<dbReference type="AlphaFoldDB" id="A0A4P7IDP0"/>
<dbReference type="KEGG" id="nsn:EXE58_07350"/>
<dbReference type="RefSeq" id="WP_135267281.1">
    <property type="nucleotide sequence ID" value="NZ_CP038436.1"/>
</dbReference>
<dbReference type="Pfam" id="PF13539">
    <property type="entry name" value="Peptidase_M15_4"/>
    <property type="match status" value="1"/>
</dbReference>
<dbReference type="InterPro" id="IPR009045">
    <property type="entry name" value="Zn_M74/Hedgehog-like"/>
</dbReference>
<organism evidence="4 5">
    <name type="scientific">Nocardioides seonyuensis</name>
    <dbReference type="NCBI Taxonomy" id="2518371"/>
    <lineage>
        <taxon>Bacteria</taxon>
        <taxon>Bacillati</taxon>
        <taxon>Actinomycetota</taxon>
        <taxon>Actinomycetes</taxon>
        <taxon>Propionibacteriales</taxon>
        <taxon>Nocardioidaceae</taxon>
        <taxon>Nocardioides</taxon>
    </lineage>
</organism>
<feature type="region of interest" description="Disordered" evidence="1">
    <location>
        <begin position="44"/>
        <end position="64"/>
    </location>
</feature>
<dbReference type="GO" id="GO:0008233">
    <property type="term" value="F:peptidase activity"/>
    <property type="evidence" value="ECO:0007669"/>
    <property type="project" value="InterPro"/>
</dbReference>
<sequence>MALSAALAGLLVQAVTLSLGAPAPVVTGAREYARTVLQPRTDGTLVAPSSGLGSRPPSWLGTRELPVDPATGYGEVRRTPPALRTRGWTLPDRLPALPGEGYAARVVVPAPRHVIRRSTWRPGCPVGRRDLAWVRLAFWGFDARRHTGELLVHRTVARDVAKVFGRLYRARFPMEQVVVVPTWDPEAPPTGDGNGTGAFVCRASTGTSYFSQHAYGLAIDVNTFQNPYAKGQVLLPELASSYLRRDEVRPGMITADGPVVEAFASIGWEWGGDWRRSLDYQHFSRNGL</sequence>
<evidence type="ECO:0000256" key="1">
    <source>
        <dbReference type="SAM" id="MobiDB-lite"/>
    </source>
</evidence>
<evidence type="ECO:0000259" key="3">
    <source>
        <dbReference type="Pfam" id="PF13539"/>
    </source>
</evidence>
<evidence type="ECO:0000313" key="5">
    <source>
        <dbReference type="Proteomes" id="UP000294853"/>
    </source>
</evidence>
<name>A0A4P7IDP0_9ACTN</name>
<dbReference type="EMBL" id="CP038436">
    <property type="protein sequence ID" value="QBX55289.1"/>
    <property type="molecule type" value="Genomic_DNA"/>
</dbReference>
<dbReference type="InterPro" id="IPR039561">
    <property type="entry name" value="Peptidase_M15C"/>
</dbReference>
<feature type="signal peptide" evidence="2">
    <location>
        <begin position="1"/>
        <end position="20"/>
    </location>
</feature>
<proteinExistence type="predicted"/>
<accession>A0A4P7IDP0</accession>
<keyword evidence="2" id="KW-0732">Signal</keyword>
<reference evidence="4 5" key="1">
    <citation type="submission" date="2019-03" db="EMBL/GenBank/DDBJ databases">
        <title>Three New Species of Nocardioides, Nocardioides euryhalodurans sp. nov., Nocardioides seonyuensis sp. nov. and Nocardioides eburneoflavus sp. nov. Iolated from Soil.</title>
        <authorList>
            <person name="Roh S.G."/>
            <person name="Lee C."/>
            <person name="Kim M.-K."/>
            <person name="Kim S.B."/>
        </authorList>
    </citation>
    <scope>NUCLEOTIDE SEQUENCE [LARGE SCALE GENOMIC DNA]</scope>
    <source>
        <strain evidence="4 5">MMS17-SY207-3</strain>
    </source>
</reference>
<dbReference type="Gene3D" id="3.30.1380.10">
    <property type="match status" value="1"/>
</dbReference>
<evidence type="ECO:0000313" key="4">
    <source>
        <dbReference type="EMBL" id="QBX55289.1"/>
    </source>
</evidence>
<feature type="chain" id="PRO_5039192741" evidence="2">
    <location>
        <begin position="21"/>
        <end position="288"/>
    </location>
</feature>